<name>A0A6V7VN64_MELEN</name>
<proteinExistence type="inferred from homology"/>
<dbReference type="PANTHER" id="PTHR23292">
    <property type="entry name" value="LIPOPOLYSACCHARIDE-INDUCED TUMOR NECROSIS FACTOR-ALPHA FACTOR"/>
    <property type="match status" value="1"/>
</dbReference>
<keyword evidence="6" id="KW-0862">Zinc</keyword>
<keyword evidence="8" id="KW-0812">Transmembrane</keyword>
<dbReference type="GO" id="GO:0008270">
    <property type="term" value="F:zinc ion binding"/>
    <property type="evidence" value="ECO:0007669"/>
    <property type="project" value="TreeGrafter"/>
</dbReference>
<dbReference type="GO" id="GO:0005765">
    <property type="term" value="C:lysosomal membrane"/>
    <property type="evidence" value="ECO:0007669"/>
    <property type="project" value="UniProtKB-SubCell"/>
</dbReference>
<sequence length="158" mass="18549">MRSEHPTQSYSQIGEINRDFRFYLALTFSPSIFSKVHCPTCDQNTKTKLKYVVRSDAWLHCILIAFIGFLVCLFSILYIANFIAKGYDISIIIPLVFFLIFGLFFFAFSPAPFYWNHYKDVEHYCSVCDTYIGKHVRDIRRPIVILPPESYKNLPIRQ</sequence>
<dbReference type="Pfam" id="PF10601">
    <property type="entry name" value="zf-LITAF-like"/>
    <property type="match status" value="2"/>
</dbReference>
<dbReference type="OrthoDB" id="5599753at2759"/>
<keyword evidence="5" id="KW-0479">Metal-binding</keyword>
<evidence type="ECO:0000313" key="10">
    <source>
        <dbReference type="EMBL" id="CAD2176417.1"/>
    </source>
</evidence>
<comment type="similarity">
    <text evidence="4">Belongs to the CDIP1/LITAF family.</text>
</comment>
<dbReference type="InterPro" id="IPR037519">
    <property type="entry name" value="LITAF_fam"/>
</dbReference>
<dbReference type="PROSITE" id="PS51837">
    <property type="entry name" value="LITAF"/>
    <property type="match status" value="1"/>
</dbReference>
<evidence type="ECO:0000256" key="5">
    <source>
        <dbReference type="ARBA" id="ARBA00022723"/>
    </source>
</evidence>
<dbReference type="SMART" id="SM00714">
    <property type="entry name" value="LITAF"/>
    <property type="match status" value="1"/>
</dbReference>
<dbReference type="PANTHER" id="PTHR23292:SF6">
    <property type="entry name" value="FI16602P1-RELATED"/>
    <property type="match status" value="1"/>
</dbReference>
<reference evidence="10 11" key="1">
    <citation type="submission" date="2020-08" db="EMBL/GenBank/DDBJ databases">
        <authorList>
            <person name="Koutsovoulos G."/>
            <person name="Danchin GJ E."/>
        </authorList>
    </citation>
    <scope>NUCLEOTIDE SEQUENCE [LARGE SCALE GENOMIC DNA]</scope>
</reference>
<protein>
    <recommendedName>
        <fullName evidence="9">LITAF domain-containing protein</fullName>
    </recommendedName>
</protein>
<comment type="subcellular location">
    <subcellularLocation>
        <location evidence="2">Endosome membrane</location>
        <topology evidence="2">Peripheral membrane protein</topology>
    </subcellularLocation>
    <subcellularLocation>
        <location evidence="1">Late endosome membrane</location>
    </subcellularLocation>
    <subcellularLocation>
        <location evidence="3">Lysosome membrane</location>
        <topology evidence="3">Peripheral membrane protein</topology>
        <orientation evidence="3">Cytoplasmic side</orientation>
    </subcellularLocation>
</comment>
<evidence type="ECO:0000313" key="11">
    <source>
        <dbReference type="Proteomes" id="UP000580250"/>
    </source>
</evidence>
<evidence type="ECO:0000259" key="9">
    <source>
        <dbReference type="PROSITE" id="PS51837"/>
    </source>
</evidence>
<evidence type="ECO:0000256" key="6">
    <source>
        <dbReference type="ARBA" id="ARBA00022833"/>
    </source>
</evidence>
<dbReference type="InterPro" id="IPR006629">
    <property type="entry name" value="LITAF"/>
</dbReference>
<feature type="transmembrane region" description="Helical" evidence="8">
    <location>
        <begin position="57"/>
        <end position="79"/>
    </location>
</feature>
<evidence type="ECO:0000256" key="8">
    <source>
        <dbReference type="SAM" id="Phobius"/>
    </source>
</evidence>
<dbReference type="AlphaFoldDB" id="A0A6V7VN64"/>
<keyword evidence="8" id="KW-1133">Transmembrane helix</keyword>
<organism evidence="10 11">
    <name type="scientific">Meloidogyne enterolobii</name>
    <name type="common">Root-knot nematode worm</name>
    <name type="synonym">Meloidogyne mayaguensis</name>
    <dbReference type="NCBI Taxonomy" id="390850"/>
    <lineage>
        <taxon>Eukaryota</taxon>
        <taxon>Metazoa</taxon>
        <taxon>Ecdysozoa</taxon>
        <taxon>Nematoda</taxon>
        <taxon>Chromadorea</taxon>
        <taxon>Rhabditida</taxon>
        <taxon>Tylenchina</taxon>
        <taxon>Tylenchomorpha</taxon>
        <taxon>Tylenchoidea</taxon>
        <taxon>Meloidogynidae</taxon>
        <taxon>Meloidogyninae</taxon>
        <taxon>Meloidogyne</taxon>
    </lineage>
</organism>
<evidence type="ECO:0000256" key="2">
    <source>
        <dbReference type="ARBA" id="ARBA00004481"/>
    </source>
</evidence>
<gene>
    <name evidence="10" type="ORF">MENT_LOCUS28229</name>
</gene>
<evidence type="ECO:0000256" key="4">
    <source>
        <dbReference type="ARBA" id="ARBA00005975"/>
    </source>
</evidence>
<dbReference type="GO" id="GO:0031902">
    <property type="term" value="C:late endosome membrane"/>
    <property type="evidence" value="ECO:0007669"/>
    <property type="project" value="UniProtKB-SubCell"/>
</dbReference>
<evidence type="ECO:0000256" key="3">
    <source>
        <dbReference type="ARBA" id="ARBA00004630"/>
    </source>
</evidence>
<evidence type="ECO:0000256" key="7">
    <source>
        <dbReference type="ARBA" id="ARBA00023136"/>
    </source>
</evidence>
<accession>A0A6V7VN64</accession>
<dbReference type="Proteomes" id="UP000580250">
    <property type="component" value="Unassembled WGS sequence"/>
</dbReference>
<feature type="domain" description="LITAF" evidence="9">
    <location>
        <begin position="18"/>
        <end position="137"/>
    </location>
</feature>
<keyword evidence="7 8" id="KW-0472">Membrane</keyword>
<comment type="caution">
    <text evidence="10">The sequence shown here is derived from an EMBL/GenBank/DDBJ whole genome shotgun (WGS) entry which is preliminary data.</text>
</comment>
<feature type="transmembrane region" description="Helical" evidence="8">
    <location>
        <begin position="91"/>
        <end position="115"/>
    </location>
</feature>
<evidence type="ECO:0000256" key="1">
    <source>
        <dbReference type="ARBA" id="ARBA00004414"/>
    </source>
</evidence>
<dbReference type="EMBL" id="CAJEWN010000276">
    <property type="protein sequence ID" value="CAD2176417.1"/>
    <property type="molecule type" value="Genomic_DNA"/>
</dbReference>